<feature type="region of interest" description="Disordered" evidence="8">
    <location>
        <begin position="826"/>
        <end position="848"/>
    </location>
</feature>
<dbReference type="InterPro" id="IPR000742">
    <property type="entry name" value="EGF"/>
</dbReference>
<dbReference type="InterPro" id="IPR036436">
    <property type="entry name" value="Disintegrin_dom_sf"/>
</dbReference>
<dbReference type="Pfam" id="PF01421">
    <property type="entry name" value="Reprolysin"/>
    <property type="match status" value="1"/>
</dbReference>
<keyword evidence="3 9" id="KW-1133">Transmembrane helix</keyword>
<dbReference type="PROSITE" id="PS00427">
    <property type="entry name" value="DISINTEGRIN_1"/>
    <property type="match status" value="1"/>
</dbReference>
<dbReference type="PROSITE" id="PS00022">
    <property type="entry name" value="EGF_1"/>
    <property type="match status" value="1"/>
</dbReference>
<sequence>MEKLISRRFVSFWESDYLKNLQIIENRSKLQQLRKHPVECMEEFFKMDSWNKELFEHLVDDFEIVYPVQLRDRGRVGIDTQNYLFDNSTIHFERCSFVIKTSYGRWRIHVQLNDVLIQPAAKYVRYLKLDSPSETSGRSLPNCYYHGQVHGQPKSKVSLSTCFGLRGSIVMENQTFIIIPLKGGDLSRRHPHVFARLKWDDEASCGNTDNTEWSRKRFHRRRPHRRKLRRDVEKEVKYIELGLFVDRKLHDFLNVGYREMTSYFLEAVNAVDLAFQQLNTRVSLVYFEIWTTENKIGVQREILPSLMNFIQFSSYEFYNGPFDLALLLTAADLTTSEMMSAADTVCSARAAGMIKVADKFQPYYLSLLMAHAIGHISGMSHDDSEFDCTNGENFIGIMNNVVSMTSKKNRRVYQFTECNKHDYLELIRSGQGRCLFNFPLQNNALTLCGNKVVDPGEFCDCGSVEECDSVDPCCDAVTCTLRADAQCAEGVCCEKCKFITNRTLCRPSRDECDVPEYCSGLSGNVSLLYGFDELELGGGLLILSIFFCSSAPRIRTSQTALLVVSIDSAYVTGASVVSRIANAREFGDQMLLLRIRPVSRNSTLSALTLATVVSMKTTSHCLVLKSGNAMCGLLFCKGGQEVPNFSLYFKTEFTENGSVYECKVFIDNKSPVNYSLIPDGSRCGKSEACISQNCVPLRSIYQHVDCPTTNTALFCSGHGICTNLNICHCDAGWTGRDCSVKANFTFEMLSIGESAISEHGGSSFYGDSEMPVAVSFPDTFPSGDSSKLDTYAMLIILGCVAIGMILMLALLLLCYRRRANFSKKTKTPTSEKCDFEKESNSSTETGQRSIRFGPSRTYKCADEVMTTNKRRTLDQIRECDERESLSAKSRESANSAERVTLTMNRLPSRGILKNGPQSFTCERTAPEWRALLAANRPCDAGYDSEPPYQQSSTFGRYVGVNGGGCWTASDDGRCPLQTPNSARLTRGGLYESFNSKQPRLNQTTAAIVSPYMYVRNRSLLKASPAALDSFSNANNNNGCCSPSRSRGADLAAYAVSPADKQQLSQTRCSTSPCNSTCSSSRGATIQQPKPLKLTNIELLLKQLDGAAVLAEPSEDSTLPSRRLS</sequence>
<dbReference type="FunFam" id="4.10.70.10:FF:000001">
    <property type="entry name" value="Disintegrin and metalloproteinase domain-containing protein 22"/>
    <property type="match status" value="1"/>
</dbReference>
<comment type="caution">
    <text evidence="13">The sequence shown here is derived from an EMBL/GenBank/DDBJ whole genome shotgun (WGS) entry which is preliminary data.</text>
</comment>
<feature type="domain" description="Peptidase M12B" evidence="12">
    <location>
        <begin position="237"/>
        <end position="439"/>
    </location>
</feature>
<feature type="transmembrane region" description="Helical" evidence="9">
    <location>
        <begin position="791"/>
        <end position="815"/>
    </location>
</feature>
<evidence type="ECO:0000256" key="1">
    <source>
        <dbReference type="ARBA" id="ARBA00004167"/>
    </source>
</evidence>
<evidence type="ECO:0000256" key="9">
    <source>
        <dbReference type="SAM" id="Phobius"/>
    </source>
</evidence>
<evidence type="ECO:0000256" key="5">
    <source>
        <dbReference type="ARBA" id="ARBA00023157"/>
    </source>
</evidence>
<dbReference type="OrthoDB" id="5951731at2759"/>
<dbReference type="InterPro" id="IPR001762">
    <property type="entry name" value="Disintegrin_dom"/>
</dbReference>
<evidence type="ECO:0000259" key="10">
    <source>
        <dbReference type="PROSITE" id="PS50026"/>
    </source>
</evidence>
<dbReference type="GO" id="GO:0046872">
    <property type="term" value="F:metal ion binding"/>
    <property type="evidence" value="ECO:0007669"/>
    <property type="project" value="UniProtKB-KW"/>
</dbReference>
<dbReference type="InterPro" id="IPR018358">
    <property type="entry name" value="Disintegrin_CS"/>
</dbReference>
<gene>
    <name evidence="13" type="primary">ADAM28</name>
    <name evidence="13" type="ORF">T07_7593</name>
</gene>
<comment type="subcellular location">
    <subcellularLocation>
        <location evidence="1">Membrane</location>
        <topology evidence="1">Single-pass membrane protein</topology>
    </subcellularLocation>
</comment>
<dbReference type="PANTHER" id="PTHR11905">
    <property type="entry name" value="ADAM A DISINTEGRIN AND METALLOPROTEASE DOMAIN"/>
    <property type="match status" value="1"/>
</dbReference>
<keyword evidence="13" id="KW-0401">Integrin</keyword>
<dbReference type="Proteomes" id="UP000054630">
    <property type="component" value="Unassembled WGS sequence"/>
</dbReference>
<proteinExistence type="predicted"/>
<feature type="binding site" evidence="7">
    <location>
        <position position="375"/>
    </location>
    <ligand>
        <name>Zn(2+)</name>
        <dbReference type="ChEBI" id="CHEBI:29105"/>
        <note>catalytic</note>
    </ligand>
</feature>
<keyword evidence="5 6" id="KW-1015">Disulfide bond</keyword>
<evidence type="ECO:0000259" key="12">
    <source>
        <dbReference type="PROSITE" id="PS50215"/>
    </source>
</evidence>
<accession>A0A0V0SKN8</accession>
<feature type="domain" description="EGF-like" evidence="10">
    <location>
        <begin position="702"/>
        <end position="739"/>
    </location>
</feature>
<feature type="domain" description="Disintegrin" evidence="11">
    <location>
        <begin position="445"/>
        <end position="522"/>
    </location>
</feature>
<dbReference type="PROSITE" id="PS01186">
    <property type="entry name" value="EGF_2"/>
    <property type="match status" value="1"/>
</dbReference>
<name>A0A0V0SKN8_9BILA</name>
<dbReference type="Gene3D" id="4.10.70.10">
    <property type="entry name" value="Disintegrin domain"/>
    <property type="match status" value="1"/>
</dbReference>
<keyword evidence="7" id="KW-0862">Zinc</keyword>
<dbReference type="GO" id="GO:0004222">
    <property type="term" value="F:metalloendopeptidase activity"/>
    <property type="evidence" value="ECO:0007669"/>
    <property type="project" value="InterPro"/>
</dbReference>
<evidence type="ECO:0000256" key="8">
    <source>
        <dbReference type="SAM" id="MobiDB-lite"/>
    </source>
</evidence>
<dbReference type="InterPro" id="IPR013111">
    <property type="entry name" value="EGF_extracell"/>
</dbReference>
<feature type="binding site" evidence="7">
    <location>
        <position position="381"/>
    </location>
    <ligand>
        <name>Zn(2+)</name>
        <dbReference type="ChEBI" id="CHEBI:29105"/>
        <note>catalytic</note>
    </ligand>
</feature>
<dbReference type="PANTHER" id="PTHR11905:SF248">
    <property type="entry name" value="DISINTEGRIN AND METALLOPROTEINASE DOMAIN-CONTAINING PROTEIN UNC-71"/>
    <property type="match status" value="1"/>
</dbReference>
<feature type="binding site" evidence="7">
    <location>
        <position position="371"/>
    </location>
    <ligand>
        <name>Zn(2+)</name>
        <dbReference type="ChEBI" id="CHEBI:29105"/>
        <note>catalytic</note>
    </ligand>
</feature>
<dbReference type="InterPro" id="IPR024079">
    <property type="entry name" value="MetalloPept_cat_dom_sf"/>
</dbReference>
<protein>
    <submittedName>
        <fullName evidence="13">Disintegrin and metalloproteinase domain-containing protein 28</fullName>
    </submittedName>
</protein>
<dbReference type="GO" id="GO:0007229">
    <property type="term" value="P:integrin-mediated signaling pathway"/>
    <property type="evidence" value="ECO:0007669"/>
    <property type="project" value="UniProtKB-KW"/>
</dbReference>
<reference evidence="13 14" key="1">
    <citation type="submission" date="2015-01" db="EMBL/GenBank/DDBJ databases">
        <title>Evolution of Trichinella species and genotypes.</title>
        <authorList>
            <person name="Korhonen P.K."/>
            <person name="Edoardo P."/>
            <person name="Giuseppe L.R."/>
            <person name="Gasser R.B."/>
        </authorList>
    </citation>
    <scope>NUCLEOTIDE SEQUENCE [LARGE SCALE GENOMIC DNA]</scope>
    <source>
        <strain evidence="13">ISS37</strain>
    </source>
</reference>
<keyword evidence="14" id="KW-1185">Reference proteome</keyword>
<dbReference type="GO" id="GO:0006509">
    <property type="term" value="P:membrane protein ectodomain proteolysis"/>
    <property type="evidence" value="ECO:0007669"/>
    <property type="project" value="TreeGrafter"/>
</dbReference>
<evidence type="ECO:0000256" key="4">
    <source>
        <dbReference type="ARBA" id="ARBA00023136"/>
    </source>
</evidence>
<keyword evidence="2 9" id="KW-0812">Transmembrane</keyword>
<evidence type="ECO:0000256" key="3">
    <source>
        <dbReference type="ARBA" id="ARBA00022989"/>
    </source>
</evidence>
<dbReference type="PROSITE" id="PS50214">
    <property type="entry name" value="DISINTEGRIN_2"/>
    <property type="match status" value="1"/>
</dbReference>
<organism evidence="13 14">
    <name type="scientific">Trichinella nelsoni</name>
    <dbReference type="NCBI Taxonomy" id="6336"/>
    <lineage>
        <taxon>Eukaryota</taxon>
        <taxon>Metazoa</taxon>
        <taxon>Ecdysozoa</taxon>
        <taxon>Nematoda</taxon>
        <taxon>Enoplea</taxon>
        <taxon>Dorylaimia</taxon>
        <taxon>Trichinellida</taxon>
        <taxon>Trichinellidae</taxon>
        <taxon>Trichinella</taxon>
    </lineage>
</organism>
<dbReference type="InterPro" id="IPR001590">
    <property type="entry name" value="Peptidase_M12B"/>
</dbReference>
<dbReference type="SMART" id="SM00050">
    <property type="entry name" value="DISIN"/>
    <property type="match status" value="1"/>
</dbReference>
<dbReference type="PROSITE" id="PS50215">
    <property type="entry name" value="ADAM_MEPRO"/>
    <property type="match status" value="1"/>
</dbReference>
<feature type="disulfide bond" evidence="6">
    <location>
        <begin position="729"/>
        <end position="738"/>
    </location>
</feature>
<dbReference type="AlphaFoldDB" id="A0A0V0SKN8"/>
<comment type="caution">
    <text evidence="6">Lacks conserved residue(s) required for the propagation of feature annotation.</text>
</comment>
<keyword evidence="4 9" id="KW-0472">Membrane</keyword>
<dbReference type="STRING" id="6336.A0A0V0SKN8"/>
<dbReference type="SUPFAM" id="SSF57552">
    <property type="entry name" value="Blood coagulation inhibitor (disintegrin)"/>
    <property type="match status" value="1"/>
</dbReference>
<evidence type="ECO:0000313" key="13">
    <source>
        <dbReference type="EMBL" id="KRX27326.1"/>
    </source>
</evidence>
<keyword evidence="7" id="KW-0479">Metal-binding</keyword>
<dbReference type="Gene3D" id="3.40.390.10">
    <property type="entry name" value="Collagenase (Catalytic Domain)"/>
    <property type="match status" value="1"/>
</dbReference>
<dbReference type="GO" id="GO:0016020">
    <property type="term" value="C:membrane"/>
    <property type="evidence" value="ECO:0007669"/>
    <property type="project" value="UniProtKB-SubCell"/>
</dbReference>
<evidence type="ECO:0000259" key="11">
    <source>
        <dbReference type="PROSITE" id="PS50214"/>
    </source>
</evidence>
<dbReference type="Pfam" id="PF00200">
    <property type="entry name" value="Disintegrin"/>
    <property type="match status" value="1"/>
</dbReference>
<dbReference type="Gene3D" id="2.10.25.10">
    <property type="entry name" value="Laminin"/>
    <property type="match status" value="1"/>
</dbReference>
<feature type="compositionally biased region" description="Basic and acidic residues" evidence="8">
    <location>
        <begin position="829"/>
        <end position="839"/>
    </location>
</feature>
<dbReference type="EMBL" id="JYDL01000004">
    <property type="protein sequence ID" value="KRX27326.1"/>
    <property type="molecule type" value="Genomic_DNA"/>
</dbReference>
<evidence type="ECO:0000256" key="6">
    <source>
        <dbReference type="PROSITE-ProRule" id="PRU00076"/>
    </source>
</evidence>
<evidence type="ECO:0000256" key="2">
    <source>
        <dbReference type="ARBA" id="ARBA00022692"/>
    </source>
</evidence>
<evidence type="ECO:0000313" key="14">
    <source>
        <dbReference type="Proteomes" id="UP000054630"/>
    </source>
</evidence>
<evidence type="ECO:0000256" key="7">
    <source>
        <dbReference type="PROSITE-ProRule" id="PRU00276"/>
    </source>
</evidence>
<dbReference type="SUPFAM" id="SSF55486">
    <property type="entry name" value="Metalloproteases ('zincins'), catalytic domain"/>
    <property type="match status" value="1"/>
</dbReference>
<dbReference type="Pfam" id="PF07974">
    <property type="entry name" value="EGF_2"/>
    <property type="match status" value="1"/>
</dbReference>
<dbReference type="PROSITE" id="PS50026">
    <property type="entry name" value="EGF_3"/>
    <property type="match status" value="1"/>
</dbReference>
<keyword evidence="6" id="KW-0245">EGF-like domain</keyword>